<evidence type="ECO:0000259" key="3">
    <source>
        <dbReference type="PROSITE" id="PS50158"/>
    </source>
</evidence>
<dbReference type="GO" id="GO:0003824">
    <property type="term" value="F:catalytic activity"/>
    <property type="evidence" value="ECO:0007669"/>
    <property type="project" value="InterPro"/>
</dbReference>
<evidence type="ECO:0000313" key="4">
    <source>
        <dbReference type="EMBL" id="RKL20546.1"/>
    </source>
</evidence>
<feature type="region of interest" description="Disordered" evidence="2">
    <location>
        <begin position="171"/>
        <end position="275"/>
    </location>
</feature>
<dbReference type="PROSITE" id="PS50158">
    <property type="entry name" value="ZF_CCHC"/>
    <property type="match status" value="1"/>
</dbReference>
<dbReference type="Gene3D" id="3.60.10.10">
    <property type="entry name" value="Endonuclease/exonuclease/phosphatase"/>
    <property type="match status" value="1"/>
</dbReference>
<dbReference type="Proteomes" id="UP000283569">
    <property type="component" value="Unassembled WGS sequence"/>
</dbReference>
<protein>
    <recommendedName>
        <fullName evidence="3">CCHC-type domain-containing protein</fullName>
    </recommendedName>
</protein>
<gene>
    <name evidence="4" type="ORF">BFJ72_g15019</name>
</gene>
<keyword evidence="1" id="KW-0479">Metal-binding</keyword>
<accession>A0A420RU25</accession>
<dbReference type="SUPFAM" id="SSF56219">
    <property type="entry name" value="DNase I-like"/>
    <property type="match status" value="1"/>
</dbReference>
<dbReference type="GO" id="GO:0003676">
    <property type="term" value="F:nucleic acid binding"/>
    <property type="evidence" value="ECO:0007669"/>
    <property type="project" value="InterPro"/>
</dbReference>
<feature type="compositionally biased region" description="Polar residues" evidence="2">
    <location>
        <begin position="216"/>
        <end position="225"/>
    </location>
</feature>
<keyword evidence="1" id="KW-0862">Zinc</keyword>
<proteinExistence type="predicted"/>
<name>A0A420RU25_GIBIN</name>
<dbReference type="InterPro" id="IPR005135">
    <property type="entry name" value="Endo/exonuclease/phosphatase"/>
</dbReference>
<reference evidence="4 5" key="1">
    <citation type="journal article" date="2018" name="Sci. Rep.">
        <title>Characterisation of pathogen-specific regions and novel effector candidates in Fusarium oxysporum f. sp. cepae.</title>
        <authorList>
            <person name="Armitage A.D."/>
            <person name="Taylor A."/>
            <person name="Sobczyk M.K."/>
            <person name="Baxter L."/>
            <person name="Greenfield B.P."/>
            <person name="Bates H.J."/>
            <person name="Wilson F."/>
            <person name="Jackson A.C."/>
            <person name="Ott S."/>
            <person name="Harrison R.J."/>
            <person name="Clarkson J.P."/>
        </authorList>
    </citation>
    <scope>NUCLEOTIDE SEQUENCE [LARGE SCALE GENOMIC DNA]</scope>
    <source>
        <strain evidence="4 5">Fp_A8</strain>
    </source>
</reference>
<keyword evidence="1" id="KW-0863">Zinc-finger</keyword>
<sequence length="547" mass="62222">MDNFEFIRDGILQDNKPFIPTAEIKYIGWLTRSSPTKSASSVVVEFTRPEDAKKVIDEGLIWQGEVFQCELYDRQCRVRQCFQCHKYGHIGTQCKATITCGYCAQEHATRDCPTKSDRNAPRKCAACGASHEAWSNQCPTRKQEINKAKAATKSRPRYHLELESFIPRITTGTRVRGRQSESDPIARTGRPILEPGRPRDTNSSRSRSPTKKQQKRINSSIDQPTPSGPENEIIVNLSSQRPRRTAAPSRRALETLDANRQITQHNSQSMEIDNKDQDSPARVCFFINKRLDHSKWHFKVESRDLCSLDLELGTEEEQHIVIHNVYNPTQDAPERRGTLPLLDHVLELSSQHEQVIVGDFNLHHELWGGDRVKLADPNAAELITIMEDHYLTSNLAPGTITYEERDGRTTIDLCLTTPGLADRLIRCETAADMDHDSDHLPIVTSLDLTVVQVPAKARRNWKAINEKAFVRCLQRELPPQRRSRTRTALDRYAREVMAAISTAVEEAVPMTNPSTRSKPGWNEECAEALAESKRLRRQYSLYHTEEA</sequence>
<evidence type="ECO:0000256" key="1">
    <source>
        <dbReference type="PROSITE-ProRule" id="PRU00047"/>
    </source>
</evidence>
<feature type="compositionally biased region" description="Polar residues" evidence="2">
    <location>
        <begin position="258"/>
        <end position="271"/>
    </location>
</feature>
<feature type="domain" description="CCHC-type" evidence="3">
    <location>
        <begin position="81"/>
        <end position="95"/>
    </location>
</feature>
<evidence type="ECO:0000313" key="5">
    <source>
        <dbReference type="Proteomes" id="UP000283569"/>
    </source>
</evidence>
<dbReference type="InterPro" id="IPR036691">
    <property type="entry name" value="Endo/exonu/phosph_ase_sf"/>
</dbReference>
<dbReference type="Pfam" id="PF14529">
    <property type="entry name" value="Exo_endo_phos_2"/>
    <property type="match status" value="1"/>
</dbReference>
<dbReference type="InterPro" id="IPR001878">
    <property type="entry name" value="Znf_CCHC"/>
</dbReference>
<organism evidence="4 5">
    <name type="scientific">Gibberella intermedia</name>
    <name type="common">Bulb rot disease fungus</name>
    <name type="synonym">Fusarium proliferatum</name>
    <dbReference type="NCBI Taxonomy" id="948311"/>
    <lineage>
        <taxon>Eukaryota</taxon>
        <taxon>Fungi</taxon>
        <taxon>Dikarya</taxon>
        <taxon>Ascomycota</taxon>
        <taxon>Pezizomycotina</taxon>
        <taxon>Sordariomycetes</taxon>
        <taxon>Hypocreomycetidae</taxon>
        <taxon>Hypocreales</taxon>
        <taxon>Nectriaceae</taxon>
        <taxon>Fusarium</taxon>
        <taxon>Fusarium fujikuroi species complex</taxon>
    </lineage>
</organism>
<dbReference type="GO" id="GO:0008270">
    <property type="term" value="F:zinc ion binding"/>
    <property type="evidence" value="ECO:0007669"/>
    <property type="project" value="UniProtKB-KW"/>
</dbReference>
<evidence type="ECO:0000256" key="2">
    <source>
        <dbReference type="SAM" id="MobiDB-lite"/>
    </source>
</evidence>
<dbReference type="AlphaFoldDB" id="A0A420RU25"/>
<comment type="caution">
    <text evidence="4">The sequence shown here is derived from an EMBL/GenBank/DDBJ whole genome shotgun (WGS) entry which is preliminary data.</text>
</comment>
<dbReference type="EMBL" id="MRDB01000162">
    <property type="protein sequence ID" value="RKL20546.1"/>
    <property type="molecule type" value="Genomic_DNA"/>
</dbReference>